<evidence type="ECO:0000313" key="2">
    <source>
        <dbReference type="Ensembl" id="ENSXCOP00000013038.1"/>
    </source>
</evidence>
<evidence type="ECO:0000313" key="3">
    <source>
        <dbReference type="Proteomes" id="UP000261380"/>
    </source>
</evidence>
<dbReference type="STRING" id="32473.ENSXCOP00000013038"/>
<sequence length="118" mass="13653">MLDEFVLESVSAETLDRWLKRKTNGTSTKEVSRYQDTNMQGVVYELNSFMEQRLDIGGDNKLLLYELSNIIKTGWRSKSRPVWPHLIRDNHCRLRCQDSQNTASGGHHRGTTALFKPE</sequence>
<dbReference type="Proteomes" id="UP000261380">
    <property type="component" value="Unplaced"/>
</dbReference>
<reference evidence="2" key="2">
    <citation type="submission" date="2025-09" db="UniProtKB">
        <authorList>
            <consortium name="Ensembl"/>
        </authorList>
    </citation>
    <scope>IDENTIFICATION</scope>
</reference>
<protein>
    <submittedName>
        <fullName evidence="2">Uncharacterized protein</fullName>
    </submittedName>
</protein>
<reference evidence="2" key="1">
    <citation type="submission" date="2025-08" db="UniProtKB">
        <authorList>
            <consortium name="Ensembl"/>
        </authorList>
    </citation>
    <scope>IDENTIFICATION</scope>
</reference>
<accession>A0A3B5LLU1</accession>
<name>A0A3B5LLU1_9TELE</name>
<keyword evidence="3" id="KW-1185">Reference proteome</keyword>
<proteinExistence type="predicted"/>
<dbReference type="AlphaFoldDB" id="A0A3B5LLU1"/>
<dbReference type="Ensembl" id="ENSXCOT00000013198.1">
    <property type="protein sequence ID" value="ENSXCOP00000013038.1"/>
    <property type="gene ID" value="ENSXCOG00000009876.1"/>
</dbReference>
<evidence type="ECO:0000256" key="1">
    <source>
        <dbReference type="SAM" id="MobiDB-lite"/>
    </source>
</evidence>
<feature type="region of interest" description="Disordered" evidence="1">
    <location>
        <begin position="99"/>
        <end position="118"/>
    </location>
</feature>
<organism evidence="2 3">
    <name type="scientific">Xiphophorus couchianus</name>
    <name type="common">Monterrey platyfish</name>
    <dbReference type="NCBI Taxonomy" id="32473"/>
    <lineage>
        <taxon>Eukaryota</taxon>
        <taxon>Metazoa</taxon>
        <taxon>Chordata</taxon>
        <taxon>Craniata</taxon>
        <taxon>Vertebrata</taxon>
        <taxon>Euteleostomi</taxon>
        <taxon>Actinopterygii</taxon>
        <taxon>Neopterygii</taxon>
        <taxon>Teleostei</taxon>
        <taxon>Neoteleostei</taxon>
        <taxon>Acanthomorphata</taxon>
        <taxon>Ovalentaria</taxon>
        <taxon>Atherinomorphae</taxon>
        <taxon>Cyprinodontiformes</taxon>
        <taxon>Poeciliidae</taxon>
        <taxon>Poeciliinae</taxon>
        <taxon>Xiphophorus</taxon>
    </lineage>
</organism>